<reference evidence="1 2" key="1">
    <citation type="journal article" date="2014" name="Mol. Plant">
        <title>Chromosome Scale Genome Assembly and Transcriptome Profiling of Nannochloropsis gaditana in Nitrogen Depletion.</title>
        <authorList>
            <person name="Corteggiani Carpinelli E."/>
            <person name="Telatin A."/>
            <person name="Vitulo N."/>
            <person name="Forcato C."/>
            <person name="D'Angelo M."/>
            <person name="Schiavon R."/>
            <person name="Vezzi A."/>
            <person name="Giacometti G.M."/>
            <person name="Morosinotto T."/>
            <person name="Valle G."/>
        </authorList>
    </citation>
    <scope>NUCLEOTIDE SEQUENCE [LARGE SCALE GENOMIC DNA]</scope>
    <source>
        <strain evidence="1 2">B-31</strain>
    </source>
</reference>
<protein>
    <submittedName>
        <fullName evidence="1">Uncharacterized protein</fullName>
    </submittedName>
</protein>
<sequence length="116" mass="13484">MSNEYCGNFWREEQQGLRETQIIVQLSILFRVAPCQYSCFSVKNESFSASFQSTQREEIVREDTTRPRSVRRAFECRLDARRKKIPLANRPLNECLILLLPLPCATVSSTHNFPQS</sequence>
<evidence type="ECO:0000313" key="2">
    <source>
        <dbReference type="Proteomes" id="UP000019335"/>
    </source>
</evidence>
<evidence type="ECO:0000313" key="1">
    <source>
        <dbReference type="EMBL" id="EWM27284.1"/>
    </source>
</evidence>
<comment type="caution">
    <text evidence="1">The sequence shown here is derived from an EMBL/GenBank/DDBJ whole genome shotgun (WGS) entry which is preliminary data.</text>
</comment>
<accession>W7U3J8</accession>
<organism evidence="1 2">
    <name type="scientific">Nannochloropsis gaditana</name>
    <dbReference type="NCBI Taxonomy" id="72520"/>
    <lineage>
        <taxon>Eukaryota</taxon>
        <taxon>Sar</taxon>
        <taxon>Stramenopiles</taxon>
        <taxon>Ochrophyta</taxon>
        <taxon>Eustigmatophyceae</taxon>
        <taxon>Eustigmatales</taxon>
        <taxon>Monodopsidaceae</taxon>
        <taxon>Nannochloropsis</taxon>
    </lineage>
</organism>
<dbReference type="AlphaFoldDB" id="W7U3J8"/>
<keyword evidence="2" id="KW-1185">Reference proteome</keyword>
<proteinExistence type="predicted"/>
<name>W7U3J8_9STRA</name>
<dbReference type="Proteomes" id="UP000019335">
    <property type="component" value="Chromosome 7"/>
</dbReference>
<dbReference type="EMBL" id="AZIL01000515">
    <property type="protein sequence ID" value="EWM27284.1"/>
    <property type="molecule type" value="Genomic_DNA"/>
</dbReference>
<gene>
    <name evidence="1" type="ORF">Naga_100080g11</name>
</gene>